<evidence type="ECO:0000313" key="2">
    <source>
        <dbReference type="EMBL" id="KAJ1150496.1"/>
    </source>
</evidence>
<gene>
    <name evidence="2" type="ORF">NDU88_003287</name>
</gene>
<sequence length="153" mass="16801">MPQLCGPHSACADSLVRSTRLAVARCRQPSRHEHPGETRYTPAEVLRERVLSLNNLNFETRRPEPCPAPPSYDPFSKRPWQTVKYLSLRRGQAGIRASCPGSAKGTMKGPTLGVRRFAGGLTQQRGGGGPHSKQQPRPPVQNLPPSRIQFLSG</sequence>
<dbReference type="Proteomes" id="UP001066276">
    <property type="component" value="Chromosome 5"/>
</dbReference>
<dbReference type="EMBL" id="JANPWB010000009">
    <property type="protein sequence ID" value="KAJ1150496.1"/>
    <property type="molecule type" value="Genomic_DNA"/>
</dbReference>
<reference evidence="2" key="1">
    <citation type="journal article" date="2022" name="bioRxiv">
        <title>Sequencing and chromosome-scale assembly of the giantPleurodeles waltlgenome.</title>
        <authorList>
            <person name="Brown T."/>
            <person name="Elewa A."/>
            <person name="Iarovenko S."/>
            <person name="Subramanian E."/>
            <person name="Araus A.J."/>
            <person name="Petzold A."/>
            <person name="Susuki M."/>
            <person name="Suzuki K.-i.T."/>
            <person name="Hayashi T."/>
            <person name="Toyoda A."/>
            <person name="Oliveira C."/>
            <person name="Osipova E."/>
            <person name="Leigh N.D."/>
            <person name="Simon A."/>
            <person name="Yun M.H."/>
        </authorList>
    </citation>
    <scope>NUCLEOTIDE SEQUENCE</scope>
    <source>
        <strain evidence="2">20211129_DDA</strain>
        <tissue evidence="2">Liver</tissue>
    </source>
</reference>
<dbReference type="AlphaFoldDB" id="A0AAV7RDG2"/>
<evidence type="ECO:0000256" key="1">
    <source>
        <dbReference type="SAM" id="MobiDB-lite"/>
    </source>
</evidence>
<keyword evidence="3" id="KW-1185">Reference proteome</keyword>
<comment type="caution">
    <text evidence="2">The sequence shown here is derived from an EMBL/GenBank/DDBJ whole genome shotgun (WGS) entry which is preliminary data.</text>
</comment>
<name>A0AAV7RDG2_PLEWA</name>
<protein>
    <submittedName>
        <fullName evidence="2">Uncharacterized protein</fullName>
    </submittedName>
</protein>
<organism evidence="2 3">
    <name type="scientific">Pleurodeles waltl</name>
    <name type="common">Iberian ribbed newt</name>
    <dbReference type="NCBI Taxonomy" id="8319"/>
    <lineage>
        <taxon>Eukaryota</taxon>
        <taxon>Metazoa</taxon>
        <taxon>Chordata</taxon>
        <taxon>Craniata</taxon>
        <taxon>Vertebrata</taxon>
        <taxon>Euteleostomi</taxon>
        <taxon>Amphibia</taxon>
        <taxon>Batrachia</taxon>
        <taxon>Caudata</taxon>
        <taxon>Salamandroidea</taxon>
        <taxon>Salamandridae</taxon>
        <taxon>Pleurodelinae</taxon>
        <taxon>Pleurodeles</taxon>
    </lineage>
</organism>
<proteinExistence type="predicted"/>
<evidence type="ECO:0000313" key="3">
    <source>
        <dbReference type="Proteomes" id="UP001066276"/>
    </source>
</evidence>
<accession>A0AAV7RDG2</accession>
<feature type="region of interest" description="Disordered" evidence="1">
    <location>
        <begin position="96"/>
        <end position="153"/>
    </location>
</feature>